<dbReference type="VEuPathDB" id="MicrosporidiaDB:ECU01_0930i"/>
<name>M1KLC5_ENCCN</name>
<dbReference type="InterPro" id="IPR013766">
    <property type="entry name" value="Thioredoxin_domain"/>
</dbReference>
<sequence length="169" mass="19458">MSAGRHPVPTAICPSSKERRFCFPAVIRHINKFYWKTKKAPMPIIVRSCNGMSMDEIKAKVKEAGRPVLLKFSSERCAPCEDLKEKLAQYETDLQVNIFDLCRTRTASYVELWDKFYITAFPTIVLVDEDMNEMQSSEDSAGQAGPYRMSGSNIKKFDELIKRHKHLFE</sequence>
<proteinExistence type="predicted"/>
<dbReference type="VEuPathDB" id="MicrosporidiaDB:AEWD_010760"/>
<feature type="domain" description="Thioredoxin" evidence="1">
    <location>
        <begin position="55"/>
        <end position="133"/>
    </location>
</feature>
<dbReference type="VEuPathDB" id="MicrosporidiaDB:M970_010760"/>
<dbReference type="VEuPathDB" id="MicrosporidiaDB:AEWR_010760"/>
<reference evidence="2" key="1">
    <citation type="journal article" date="2013" name="Eukaryot. Cell">
        <title>Extremely Reduced Levels of Heterozygosity in the Vertebrate Pathogen Encephalitozoon cuniculi.</title>
        <authorList>
            <person name="Selman M."/>
            <person name="Sak B."/>
            <person name="Kvac M."/>
            <person name="Farinelli L."/>
            <person name="Weiss L.M."/>
            <person name="Corradi N."/>
        </authorList>
    </citation>
    <scope>NUCLEOTIDE SEQUENCE</scope>
</reference>
<dbReference type="InterPro" id="IPR036249">
    <property type="entry name" value="Thioredoxin-like_sf"/>
</dbReference>
<dbReference type="Gene3D" id="3.40.30.10">
    <property type="entry name" value="Glutaredoxin"/>
    <property type="match status" value="1"/>
</dbReference>
<dbReference type="VEuPathDB" id="MicrosporidiaDB:AEWQ_010730"/>
<evidence type="ECO:0000313" key="2">
    <source>
        <dbReference type="EMBL" id="AGE96096.1"/>
    </source>
</evidence>
<dbReference type="SUPFAM" id="SSF52833">
    <property type="entry name" value="Thioredoxin-like"/>
    <property type="match status" value="1"/>
</dbReference>
<accession>M1KLC5</accession>
<evidence type="ECO:0000259" key="1">
    <source>
        <dbReference type="Pfam" id="PF00085"/>
    </source>
</evidence>
<organism evidence="2">
    <name type="scientific">Encephalitozoon cuniculi</name>
    <name type="common">Microsporidian parasite</name>
    <dbReference type="NCBI Taxonomy" id="6035"/>
    <lineage>
        <taxon>Eukaryota</taxon>
        <taxon>Fungi</taxon>
        <taxon>Fungi incertae sedis</taxon>
        <taxon>Microsporidia</taxon>
        <taxon>Unikaryonidae</taxon>
        <taxon>Encephalitozoon</taxon>
    </lineage>
</organism>
<gene>
    <name evidence="2" type="ORF">ECU01_0930i</name>
</gene>
<dbReference type="CDD" id="cd02947">
    <property type="entry name" value="TRX_family"/>
    <property type="match status" value="1"/>
</dbReference>
<dbReference type="EMBL" id="KC513612">
    <property type="protein sequence ID" value="AGE96096.1"/>
    <property type="molecule type" value="Genomic_DNA"/>
</dbReference>
<dbReference type="Pfam" id="PF00085">
    <property type="entry name" value="Thioredoxin"/>
    <property type="match status" value="1"/>
</dbReference>
<protein>
    <submittedName>
        <fullName evidence="2">Thioredoxin h type</fullName>
    </submittedName>
</protein>
<dbReference type="AlphaFoldDB" id="M1KLC5"/>